<dbReference type="EMBL" id="JADLQX010000020">
    <property type="protein sequence ID" value="MBF6300677.1"/>
    <property type="molecule type" value="Genomic_DNA"/>
</dbReference>
<organism evidence="3 4">
    <name type="scientific">Nocardia amamiensis</name>
    <dbReference type="NCBI Taxonomy" id="404578"/>
    <lineage>
        <taxon>Bacteria</taxon>
        <taxon>Bacillati</taxon>
        <taxon>Actinomycetota</taxon>
        <taxon>Actinomycetes</taxon>
        <taxon>Mycobacteriales</taxon>
        <taxon>Nocardiaceae</taxon>
        <taxon>Nocardia</taxon>
    </lineage>
</organism>
<keyword evidence="2" id="KW-1133">Transmembrane helix</keyword>
<accession>A0ABS0CY19</accession>
<dbReference type="RefSeq" id="WP_195131909.1">
    <property type="nucleotide sequence ID" value="NZ_JADLQX010000020.1"/>
</dbReference>
<comment type="caution">
    <text evidence="3">The sequence shown here is derived from an EMBL/GenBank/DDBJ whole genome shotgun (WGS) entry which is preliminary data.</text>
</comment>
<proteinExistence type="predicted"/>
<protein>
    <submittedName>
        <fullName evidence="3">Uncharacterized protein</fullName>
    </submittedName>
</protein>
<evidence type="ECO:0000313" key="4">
    <source>
        <dbReference type="Proteomes" id="UP000702209"/>
    </source>
</evidence>
<evidence type="ECO:0000256" key="2">
    <source>
        <dbReference type="SAM" id="Phobius"/>
    </source>
</evidence>
<keyword evidence="2" id="KW-0472">Membrane</keyword>
<keyword evidence="2" id="KW-0812">Transmembrane</keyword>
<sequence length="180" mass="18919">MNPLLLIGAAILVTGLLVLVATILLRPASSRSHLSVAELQARLAKEQENESPASEGSEEDETASDEDTRTDSKPRLTMPAVRRQLPYPIAENDDAKPEPTSTTSDKGLQSEAASMANDDGSQSEPTSMTNDDGVQSQAASTTSDDSTKSEPASAPAADLDPAQAQRRAAAAEMLRRITSA</sequence>
<feature type="compositionally biased region" description="Low complexity" evidence="1">
    <location>
        <begin position="135"/>
        <end position="172"/>
    </location>
</feature>
<evidence type="ECO:0000256" key="1">
    <source>
        <dbReference type="SAM" id="MobiDB-lite"/>
    </source>
</evidence>
<evidence type="ECO:0000313" key="3">
    <source>
        <dbReference type="EMBL" id="MBF6300677.1"/>
    </source>
</evidence>
<keyword evidence="4" id="KW-1185">Reference proteome</keyword>
<name>A0ABS0CY19_9NOCA</name>
<feature type="transmembrane region" description="Helical" evidence="2">
    <location>
        <begin position="6"/>
        <end position="25"/>
    </location>
</feature>
<feature type="compositionally biased region" description="Acidic residues" evidence="1">
    <location>
        <begin position="56"/>
        <end position="65"/>
    </location>
</feature>
<feature type="region of interest" description="Disordered" evidence="1">
    <location>
        <begin position="42"/>
        <end position="180"/>
    </location>
</feature>
<reference evidence="3 4" key="1">
    <citation type="submission" date="2020-10" db="EMBL/GenBank/DDBJ databases">
        <title>Identification of Nocardia species via Next-generation sequencing and recognition of intraspecies genetic diversity.</title>
        <authorList>
            <person name="Li P."/>
            <person name="Li P."/>
            <person name="Lu B."/>
        </authorList>
    </citation>
    <scope>NUCLEOTIDE SEQUENCE [LARGE SCALE GENOMIC DNA]</scope>
    <source>
        <strain evidence="3 4">BJ06-0157</strain>
    </source>
</reference>
<dbReference type="Proteomes" id="UP000702209">
    <property type="component" value="Unassembled WGS sequence"/>
</dbReference>
<feature type="compositionally biased region" description="Polar residues" evidence="1">
    <location>
        <begin position="119"/>
        <end position="134"/>
    </location>
</feature>
<gene>
    <name evidence="3" type="ORF">IU459_24485</name>
</gene>